<sequence>SVVNDIKRKFREHVVTASWMDDETRKGALNKLDNTEIFTGYPNHLSDEEGMNKRYGE</sequence>
<dbReference type="PROSITE" id="PS51885">
    <property type="entry name" value="NEPRILYSIN"/>
    <property type="match status" value="1"/>
</dbReference>
<evidence type="ECO:0000313" key="3">
    <source>
        <dbReference type="EMBL" id="EEC08044.1"/>
    </source>
</evidence>
<accession>B7PN72</accession>
<evidence type="ECO:0000256" key="1">
    <source>
        <dbReference type="ARBA" id="ARBA00007357"/>
    </source>
</evidence>
<dbReference type="Gene3D" id="1.10.1380.10">
    <property type="entry name" value="Neutral endopeptidase , domain2"/>
    <property type="match status" value="1"/>
</dbReference>
<dbReference type="InterPro" id="IPR042089">
    <property type="entry name" value="Peptidase_M13_dom_2"/>
</dbReference>
<dbReference type="SUPFAM" id="SSF55486">
    <property type="entry name" value="Metalloproteases ('zincins'), catalytic domain"/>
    <property type="match status" value="1"/>
</dbReference>
<dbReference type="VEuPathDB" id="VectorBase:ISCI005406"/>
<dbReference type="GO" id="GO:0006508">
    <property type="term" value="P:proteolysis"/>
    <property type="evidence" value="ECO:0007669"/>
    <property type="project" value="InterPro"/>
</dbReference>
<evidence type="ECO:0000313" key="4">
    <source>
        <dbReference type="EnsemblMetazoa" id="ISCW005406-PA"/>
    </source>
</evidence>
<evidence type="ECO:0000313" key="5">
    <source>
        <dbReference type="Proteomes" id="UP000001555"/>
    </source>
</evidence>
<proteinExistence type="inferred from homology"/>
<dbReference type="GO" id="GO:0004222">
    <property type="term" value="F:metalloendopeptidase activity"/>
    <property type="evidence" value="ECO:0007669"/>
    <property type="project" value="InterPro"/>
</dbReference>
<dbReference type="PaxDb" id="6945-B7PN72"/>
<dbReference type="HOGENOM" id="CLU_3002415_0_0_1"/>
<protein>
    <recommendedName>
        <fullName evidence="2">Peptidase M13 N-terminal domain-containing protein</fullName>
    </recommendedName>
</protein>
<organism>
    <name type="scientific">Ixodes scapularis</name>
    <name type="common">Black-legged tick</name>
    <name type="synonym">Deer tick</name>
    <dbReference type="NCBI Taxonomy" id="6945"/>
    <lineage>
        <taxon>Eukaryota</taxon>
        <taxon>Metazoa</taxon>
        <taxon>Ecdysozoa</taxon>
        <taxon>Arthropoda</taxon>
        <taxon>Chelicerata</taxon>
        <taxon>Arachnida</taxon>
        <taxon>Acari</taxon>
        <taxon>Parasitiformes</taxon>
        <taxon>Ixodida</taxon>
        <taxon>Ixodoidea</taxon>
        <taxon>Ixodidae</taxon>
        <taxon>Ixodinae</taxon>
        <taxon>Ixodes</taxon>
    </lineage>
</organism>
<feature type="domain" description="Peptidase M13 N-terminal" evidence="2">
    <location>
        <begin position="2"/>
        <end position="42"/>
    </location>
</feature>
<feature type="non-terminal residue" evidence="3">
    <location>
        <position position="1"/>
    </location>
</feature>
<dbReference type="EMBL" id="DS750769">
    <property type="protein sequence ID" value="EEC08044.1"/>
    <property type="molecule type" value="Genomic_DNA"/>
</dbReference>
<evidence type="ECO:0000259" key="2">
    <source>
        <dbReference type="Pfam" id="PF05649"/>
    </source>
</evidence>
<keyword evidence="5" id="KW-1185">Reference proteome</keyword>
<reference evidence="4" key="2">
    <citation type="submission" date="2020-05" db="UniProtKB">
        <authorList>
            <consortium name="EnsemblMetazoa"/>
        </authorList>
    </citation>
    <scope>IDENTIFICATION</scope>
    <source>
        <strain evidence="4">wikel</strain>
    </source>
</reference>
<dbReference type="AlphaFoldDB" id="B7PN72"/>
<dbReference type="Proteomes" id="UP000001555">
    <property type="component" value="Unassembled WGS sequence"/>
</dbReference>
<dbReference type="InterPro" id="IPR008753">
    <property type="entry name" value="Peptidase_M13_N"/>
</dbReference>
<dbReference type="EnsemblMetazoa" id="ISCW005406-RA">
    <property type="protein sequence ID" value="ISCW005406-PA"/>
    <property type="gene ID" value="ISCW005406"/>
</dbReference>
<comment type="similarity">
    <text evidence="1">Belongs to the peptidase M13 family.</text>
</comment>
<dbReference type="EMBL" id="ABJB010245564">
    <property type="status" value="NOT_ANNOTATED_CDS"/>
    <property type="molecule type" value="Genomic_DNA"/>
</dbReference>
<dbReference type="InParanoid" id="B7PN72"/>
<dbReference type="InterPro" id="IPR024079">
    <property type="entry name" value="MetalloPept_cat_dom_sf"/>
</dbReference>
<dbReference type="Gene3D" id="3.40.390.10">
    <property type="entry name" value="Collagenase (Catalytic Domain)"/>
    <property type="match status" value="1"/>
</dbReference>
<reference evidence="3 5" key="1">
    <citation type="submission" date="2008-03" db="EMBL/GenBank/DDBJ databases">
        <title>Annotation of Ixodes scapularis.</title>
        <authorList>
            <consortium name="Ixodes scapularis Genome Project Consortium"/>
            <person name="Caler E."/>
            <person name="Hannick L.I."/>
            <person name="Bidwell S."/>
            <person name="Joardar V."/>
            <person name="Thiagarajan M."/>
            <person name="Amedeo P."/>
            <person name="Galinsky K.J."/>
            <person name="Schobel S."/>
            <person name="Inman J."/>
            <person name="Hostetler J."/>
            <person name="Miller J."/>
            <person name="Hammond M."/>
            <person name="Megy K."/>
            <person name="Lawson D."/>
            <person name="Kodira C."/>
            <person name="Sutton G."/>
            <person name="Meyer J."/>
            <person name="Hill C.A."/>
            <person name="Birren B."/>
            <person name="Nene V."/>
            <person name="Collins F."/>
            <person name="Alarcon-Chaidez F."/>
            <person name="Wikel S."/>
            <person name="Strausberg R."/>
        </authorList>
    </citation>
    <scope>NUCLEOTIDE SEQUENCE [LARGE SCALE GENOMIC DNA]</scope>
    <source>
        <strain evidence="5">Wikel</strain>
        <strain evidence="3">Wikel colony</strain>
    </source>
</reference>
<dbReference type="InterPro" id="IPR000718">
    <property type="entry name" value="Peptidase_M13"/>
</dbReference>
<dbReference type="Pfam" id="PF05649">
    <property type="entry name" value="Peptidase_M13_N"/>
    <property type="match status" value="1"/>
</dbReference>
<feature type="non-terminal residue" evidence="3">
    <location>
        <position position="57"/>
    </location>
</feature>
<name>B7PN72_IXOSC</name>
<dbReference type="VEuPathDB" id="VectorBase:ISCW005406"/>
<gene>
    <name evidence="3" type="ORF">IscW_ISCW005406</name>
</gene>